<dbReference type="EMBL" id="ADAS02000029">
    <property type="protein sequence ID" value="OAV95362.1"/>
    <property type="molecule type" value="Genomic_DNA"/>
</dbReference>
<reference evidence="2" key="2">
    <citation type="submission" date="2016-05" db="EMBL/GenBank/DDBJ databases">
        <title>Comparative analysis highlights variable genome content of wheat rusts and divergence of the mating loci.</title>
        <authorList>
            <person name="Cuomo C.A."/>
            <person name="Bakkeren G."/>
            <person name="Szabo L."/>
            <person name="Khalil H."/>
            <person name="Joly D."/>
            <person name="Goldberg J."/>
            <person name="Young S."/>
            <person name="Zeng Q."/>
            <person name="Fellers J."/>
        </authorList>
    </citation>
    <scope>NUCLEOTIDE SEQUENCE [LARGE SCALE GENOMIC DNA]</scope>
    <source>
        <strain evidence="2">1-1 BBBD Race 1</strain>
    </source>
</reference>
<evidence type="ECO:0000256" key="1">
    <source>
        <dbReference type="SAM" id="MobiDB-lite"/>
    </source>
</evidence>
<feature type="compositionally biased region" description="Polar residues" evidence="1">
    <location>
        <begin position="245"/>
        <end position="266"/>
    </location>
</feature>
<dbReference type="AlphaFoldDB" id="A0A180GSS8"/>
<protein>
    <submittedName>
        <fullName evidence="2 3">Uncharacterized protein</fullName>
    </submittedName>
</protein>
<feature type="compositionally biased region" description="Pro residues" evidence="1">
    <location>
        <begin position="169"/>
        <end position="196"/>
    </location>
</feature>
<gene>
    <name evidence="2" type="ORF">PTTG_05424</name>
</gene>
<evidence type="ECO:0000313" key="2">
    <source>
        <dbReference type="EMBL" id="OAV95362.1"/>
    </source>
</evidence>
<feature type="region of interest" description="Disordered" evidence="1">
    <location>
        <begin position="160"/>
        <end position="281"/>
    </location>
</feature>
<sequence>MFMAPMELKLYPAQSCIEKNNEDIQSNFVENIRSDAEEPSVLYATNQDESDYFNINESELVDTTHFQPNLTPTTLSDPKTTSLDCAQDDINNSNCSNLIDTTATTNTRTMIKLNSIPYQPAQITSPPVPILFHPMLIPYQHAPFPHLYCHNIYQPTEISHQHVSESRPNAPPSPSFPIPIYPFPHHYLPPPLPQPENPDVVNNHSDQNHQPDNFQQDHPEHYHEDNNSDHSEDYNSDLDNHQDAPANNQYNYQQSESGDYGNTGSDFQDDMDYNYNTENYY</sequence>
<accession>A0A180GSS8</accession>
<evidence type="ECO:0000313" key="4">
    <source>
        <dbReference type="Proteomes" id="UP000005240"/>
    </source>
</evidence>
<proteinExistence type="predicted"/>
<evidence type="ECO:0000313" key="3">
    <source>
        <dbReference type="EnsemblFungi" id="PTTG_05424-t43_1-p1"/>
    </source>
</evidence>
<feature type="compositionally biased region" description="Basic and acidic residues" evidence="1">
    <location>
        <begin position="215"/>
        <end position="242"/>
    </location>
</feature>
<dbReference type="EnsemblFungi" id="PTTG_05424-t43_1">
    <property type="protein sequence ID" value="PTTG_05424-t43_1-p1"/>
    <property type="gene ID" value="PTTG_05424"/>
</dbReference>
<name>A0A180GSS8_PUCT1</name>
<keyword evidence="4" id="KW-1185">Reference proteome</keyword>
<reference evidence="3" key="4">
    <citation type="submission" date="2025-05" db="UniProtKB">
        <authorList>
            <consortium name="EnsemblFungi"/>
        </authorList>
    </citation>
    <scope>IDENTIFICATION</scope>
    <source>
        <strain evidence="3">isolate 1-1 / race 1 (BBBD)</strain>
    </source>
</reference>
<organism evidence="2">
    <name type="scientific">Puccinia triticina (isolate 1-1 / race 1 (BBBD))</name>
    <name type="common">Brown leaf rust fungus</name>
    <dbReference type="NCBI Taxonomy" id="630390"/>
    <lineage>
        <taxon>Eukaryota</taxon>
        <taxon>Fungi</taxon>
        <taxon>Dikarya</taxon>
        <taxon>Basidiomycota</taxon>
        <taxon>Pucciniomycotina</taxon>
        <taxon>Pucciniomycetes</taxon>
        <taxon>Pucciniales</taxon>
        <taxon>Pucciniaceae</taxon>
        <taxon>Puccinia</taxon>
    </lineage>
</organism>
<reference evidence="3 4" key="3">
    <citation type="journal article" date="2017" name="G3 (Bethesda)">
        <title>Comparative analysis highlights variable genome content of wheat rusts and divergence of the mating loci.</title>
        <authorList>
            <person name="Cuomo C.A."/>
            <person name="Bakkeren G."/>
            <person name="Khalil H.B."/>
            <person name="Panwar V."/>
            <person name="Joly D."/>
            <person name="Linning R."/>
            <person name="Sakthikumar S."/>
            <person name="Song X."/>
            <person name="Adiconis X."/>
            <person name="Fan L."/>
            <person name="Goldberg J.M."/>
            <person name="Levin J.Z."/>
            <person name="Young S."/>
            <person name="Zeng Q."/>
            <person name="Anikster Y."/>
            <person name="Bruce M."/>
            <person name="Wang M."/>
            <person name="Yin C."/>
            <person name="McCallum B."/>
            <person name="Szabo L.J."/>
            <person name="Hulbert S."/>
            <person name="Chen X."/>
            <person name="Fellers J.P."/>
        </authorList>
    </citation>
    <scope>NUCLEOTIDE SEQUENCE</scope>
    <source>
        <strain evidence="3">isolate 1-1 / race 1 (BBBD)</strain>
        <strain evidence="4">Isolate 1-1 / race 1 (BBBD)</strain>
    </source>
</reference>
<reference evidence="2" key="1">
    <citation type="submission" date="2009-11" db="EMBL/GenBank/DDBJ databases">
        <authorList>
            <consortium name="The Broad Institute Genome Sequencing Platform"/>
            <person name="Ward D."/>
            <person name="Feldgarden M."/>
            <person name="Earl A."/>
            <person name="Young S.K."/>
            <person name="Zeng Q."/>
            <person name="Koehrsen M."/>
            <person name="Alvarado L."/>
            <person name="Berlin A."/>
            <person name="Bochicchio J."/>
            <person name="Borenstein D."/>
            <person name="Chapman S.B."/>
            <person name="Chen Z."/>
            <person name="Engels R."/>
            <person name="Freedman E."/>
            <person name="Gellesch M."/>
            <person name="Goldberg J."/>
            <person name="Griggs A."/>
            <person name="Gujja S."/>
            <person name="Heilman E."/>
            <person name="Heiman D."/>
            <person name="Hepburn T."/>
            <person name="Howarth C."/>
            <person name="Jen D."/>
            <person name="Larson L."/>
            <person name="Lewis B."/>
            <person name="Mehta T."/>
            <person name="Park D."/>
            <person name="Pearson M."/>
            <person name="Roberts A."/>
            <person name="Saif S."/>
            <person name="Shea T."/>
            <person name="Shenoy N."/>
            <person name="Sisk P."/>
            <person name="Stolte C."/>
            <person name="Sykes S."/>
            <person name="Thomson T."/>
            <person name="Walk T."/>
            <person name="White J."/>
            <person name="Yandava C."/>
            <person name="Izard J."/>
            <person name="Baranova O.V."/>
            <person name="Blanton J.M."/>
            <person name="Tanner A.C."/>
            <person name="Dewhirst F.E."/>
            <person name="Haas B."/>
            <person name="Nusbaum C."/>
            <person name="Birren B."/>
        </authorList>
    </citation>
    <scope>NUCLEOTIDE SEQUENCE [LARGE SCALE GENOMIC DNA]</scope>
    <source>
        <strain evidence="2">1-1 BBBD Race 1</strain>
    </source>
</reference>
<feature type="compositionally biased region" description="Polar residues" evidence="1">
    <location>
        <begin position="200"/>
        <end position="214"/>
    </location>
</feature>
<dbReference type="Proteomes" id="UP000005240">
    <property type="component" value="Unassembled WGS sequence"/>
</dbReference>
<dbReference type="VEuPathDB" id="FungiDB:PTTG_05424"/>